<accession>A0A9P1FMZ0</accession>
<evidence type="ECO:0000313" key="3">
    <source>
        <dbReference type="Proteomes" id="UP001152797"/>
    </source>
</evidence>
<proteinExistence type="predicted"/>
<name>A0A9P1FMZ0_9DINO</name>
<gene>
    <name evidence="1" type="ORF">C1SCF055_LOCUS9764</name>
</gene>
<keyword evidence="3" id="KW-1185">Reference proteome</keyword>
<sequence>MSKFPPASSAPAPLIKQRAMAASRAAAAEFMKPEDRASMVGSTPSWSLLHEQPGQAARQGLGSAQQQAKRLAAQKVRAKKKGIRWGQMSGANSQNFQLPPFIQKLGALENERSVLVMDSRDKRIQSPFQGWLLDEILLNAQSGINILSDGKLIRSPNSGYHMNVFYVRWPMMTDESSTWVDVKFKVEGELLLHLELRGYRSDEGWRVTATSFEVGGRLYACSDGGVVVAMDYPLCHFEISITATSSADLIGLDADRLEFRFRSAGDSVDVACSQIAVPSTWLAVSRVSGPALIKNARWCREHYARIEGPDQTMIGAVAVNTHPANVHLTCESPLFRTDKKIVPKNALALQAHDVERSRAVLPPATGGPFVAPLASGPGRLRALAGASGQSLTVTPAAQMEVTGVCAPEGGTVLVQRRLLETRMAEARPSVQVGSAILASPYSNLALIAAMEVHSASEFVVKVHEWEASLDPDCHDVLLGSEFMLGQKLLKKGSSELSATPLLDQENAAKLKWSNKLEETHPSCLELFVTDKFEPAPARLFVWWWLCMVFAPLRYDDAMHVKPKELLMSEEGLFGVAWQTKINRKRRGTKVRGPSREVQSFRLARGGLEALPARGSRQGPRVRDLNTRDEFRASPASYQRSLQWLKFFAEYSLNQYFQNQELLLKELISGLGSDYPLCSRHLARRSSSCRKINGGDRLTGKLEEPWSTGAQIHQKQDQCPSSDGPGCGLRRRVVLRQVTGLPVGSMMPDVSVLCKHCGRACPEVVHGIKKAFAIVCLARPGQNEAPHSGGVKRLLLTKRDGPVLDIFVENESDLQYLARIQQVGFSKSAPLRCLEAADFQDTTVLRRTSARVRQLLLLSLTSRCQVTKLLFPNLGLRPRQLLEARCLTVLKVGARAFCETGRFTVYKQKCLDCGVSMYRGDVPKRDPCPKNPGKNVPAKNERVKLWRNFNKLRKGALKQARKERYKGNLSPKESALRALAVWNAQRKNLSEKADGTTMTLRGRRGERVGEDHSVAWAQLGLLAFPKVNSESTSWKFQKCRKSTCQPVTSEEAAEAWSRAASPQTQWESVLQSGAEDVWPRLFCLRLRLVTWWRAPPQADGPDNVSAQALDSMPPEGKFQAGHNCDCEVLHLSMESEYPGAEYGFGLGEVPSLPQGDPWSPLALSLVLAVARATKNETTAARISLLPAGQKIKQLVTPALLTSAAAWGQSLNAWDLDEAAKAHLANWWLQTDRRDADIGRHINLQDQIDVFYQAKVFAPEVVLLGCCDGAAAAAEAWQLAAADGGGSLRWHVQLLFPIAAGLVDFVAAANDSILGRQRVASDLCKLAADSGLLNVETFAMLSDTIHAVKAALRTIIADNNRLGADAPVQELALTNLAAVWKTYSTMQDHFAARSLLDPGYAGKLKGKLTCGVGRAFLCVISERQYLRFPIKHEFSLDLPLIEALKQWKMLVNEGFPRRIEVACSKPADVVIFTDGFTPDFRATQTFIDKEVEARA</sequence>
<evidence type="ECO:0000313" key="1">
    <source>
        <dbReference type="EMBL" id="CAI3982023.1"/>
    </source>
</evidence>
<dbReference type="EMBL" id="CAMXCT020000678">
    <property type="protein sequence ID" value="CAL1135398.1"/>
    <property type="molecule type" value="Genomic_DNA"/>
</dbReference>
<reference evidence="2" key="2">
    <citation type="submission" date="2024-04" db="EMBL/GenBank/DDBJ databases">
        <authorList>
            <person name="Chen Y."/>
            <person name="Shah S."/>
            <person name="Dougan E. K."/>
            <person name="Thang M."/>
            <person name="Chan C."/>
        </authorList>
    </citation>
    <scope>NUCLEOTIDE SEQUENCE [LARGE SCALE GENOMIC DNA]</scope>
</reference>
<protein>
    <submittedName>
        <fullName evidence="1">Uncharacterized protein</fullName>
    </submittedName>
</protein>
<dbReference type="EMBL" id="CAMXCT030000678">
    <property type="protein sequence ID" value="CAL4769335.1"/>
    <property type="molecule type" value="Genomic_DNA"/>
</dbReference>
<evidence type="ECO:0000313" key="2">
    <source>
        <dbReference type="EMBL" id="CAL1135398.1"/>
    </source>
</evidence>
<dbReference type="Proteomes" id="UP001152797">
    <property type="component" value="Unassembled WGS sequence"/>
</dbReference>
<reference evidence="1" key="1">
    <citation type="submission" date="2022-10" db="EMBL/GenBank/DDBJ databases">
        <authorList>
            <person name="Chen Y."/>
            <person name="Dougan E. K."/>
            <person name="Chan C."/>
            <person name="Rhodes N."/>
            <person name="Thang M."/>
        </authorList>
    </citation>
    <scope>NUCLEOTIDE SEQUENCE</scope>
</reference>
<dbReference type="EMBL" id="CAMXCT010000678">
    <property type="protein sequence ID" value="CAI3982023.1"/>
    <property type="molecule type" value="Genomic_DNA"/>
</dbReference>
<organism evidence="1">
    <name type="scientific">Cladocopium goreaui</name>
    <dbReference type="NCBI Taxonomy" id="2562237"/>
    <lineage>
        <taxon>Eukaryota</taxon>
        <taxon>Sar</taxon>
        <taxon>Alveolata</taxon>
        <taxon>Dinophyceae</taxon>
        <taxon>Suessiales</taxon>
        <taxon>Symbiodiniaceae</taxon>
        <taxon>Cladocopium</taxon>
    </lineage>
</organism>
<feature type="non-terminal residue" evidence="1">
    <location>
        <position position="1493"/>
    </location>
</feature>
<comment type="caution">
    <text evidence="1">The sequence shown here is derived from an EMBL/GenBank/DDBJ whole genome shotgun (WGS) entry which is preliminary data.</text>
</comment>